<feature type="domain" description="SIS" evidence="1">
    <location>
        <begin position="38"/>
        <end position="214"/>
    </location>
</feature>
<dbReference type="PANTHER" id="PTHR30390">
    <property type="entry name" value="SEDOHEPTULOSE 7-PHOSPHATE ISOMERASE / DNAA INITIATOR-ASSOCIATING FACTOR FOR REPLICATION INITIATION"/>
    <property type="match status" value="1"/>
</dbReference>
<dbReference type="Gene3D" id="3.40.50.10490">
    <property type="entry name" value="Glucose-6-phosphate isomerase like protein, domain 1"/>
    <property type="match status" value="1"/>
</dbReference>
<evidence type="ECO:0000313" key="2">
    <source>
        <dbReference type="EMBL" id="GCE30451.1"/>
    </source>
</evidence>
<dbReference type="EMBL" id="BIFT01000002">
    <property type="protein sequence ID" value="GCE30451.1"/>
    <property type="molecule type" value="Genomic_DNA"/>
</dbReference>
<keyword evidence="3" id="KW-1185">Reference proteome</keyword>
<dbReference type="InterPro" id="IPR035461">
    <property type="entry name" value="GmhA/DiaA"/>
</dbReference>
<dbReference type="AlphaFoldDB" id="A0A402BGB3"/>
<sequence length="216" mass="23298">MGVDLPAMLDARLTLSTTVPEAFFHAQAGCIAEACWSMARRFHQGGRLLAFGNGAWATDAQHISVEFVHPVIVGKRALPALALTNDSATLSAMSIGSAQQDDAFARYIDILARSQDIAVGFSPDGNCANVNRALRKARHIGLLTLGLCGGSGGIMATHVRPVSPECLVSANDQAFLDYCFVVPSDDPLAIQETHETLYHVLWELVHVFFEHEGVLR</sequence>
<name>A0A402BGB3_9CHLR</name>
<dbReference type="PANTHER" id="PTHR30390:SF6">
    <property type="entry name" value="DNAA INITIATOR-ASSOCIATING PROTEIN DIAA"/>
    <property type="match status" value="1"/>
</dbReference>
<organism evidence="2 3">
    <name type="scientific">Dictyobacter alpinus</name>
    <dbReference type="NCBI Taxonomy" id="2014873"/>
    <lineage>
        <taxon>Bacteria</taxon>
        <taxon>Bacillati</taxon>
        <taxon>Chloroflexota</taxon>
        <taxon>Ktedonobacteria</taxon>
        <taxon>Ktedonobacterales</taxon>
        <taxon>Dictyobacteraceae</taxon>
        <taxon>Dictyobacter</taxon>
    </lineage>
</organism>
<proteinExistence type="predicted"/>
<dbReference type="SUPFAM" id="SSF53697">
    <property type="entry name" value="SIS domain"/>
    <property type="match status" value="1"/>
</dbReference>
<dbReference type="InterPro" id="IPR050099">
    <property type="entry name" value="SIS_GmhA/DiaA_subfam"/>
</dbReference>
<dbReference type="InterPro" id="IPR001347">
    <property type="entry name" value="SIS_dom"/>
</dbReference>
<dbReference type="Proteomes" id="UP000287171">
    <property type="component" value="Unassembled WGS sequence"/>
</dbReference>
<dbReference type="GO" id="GO:0016853">
    <property type="term" value="F:isomerase activity"/>
    <property type="evidence" value="ECO:0007669"/>
    <property type="project" value="UniProtKB-KW"/>
</dbReference>
<gene>
    <name evidence="2" type="primary">gmhA_2</name>
    <name evidence="2" type="ORF">KDA_59350</name>
</gene>
<dbReference type="InterPro" id="IPR046348">
    <property type="entry name" value="SIS_dom_sf"/>
</dbReference>
<dbReference type="RefSeq" id="WP_246039279.1">
    <property type="nucleotide sequence ID" value="NZ_BIFT01000002.1"/>
</dbReference>
<dbReference type="Pfam" id="PF13580">
    <property type="entry name" value="SIS_2"/>
    <property type="match status" value="1"/>
</dbReference>
<dbReference type="CDD" id="cd05006">
    <property type="entry name" value="SIS_GmhA"/>
    <property type="match status" value="1"/>
</dbReference>
<comment type="caution">
    <text evidence="2">The sequence shown here is derived from an EMBL/GenBank/DDBJ whole genome shotgun (WGS) entry which is preliminary data.</text>
</comment>
<reference evidence="3" key="1">
    <citation type="submission" date="2018-12" db="EMBL/GenBank/DDBJ databases">
        <title>Tengunoibacter tsumagoiensis gen. nov., sp. nov., Dictyobacter kobayashii sp. nov., D. alpinus sp. nov., and D. joshuensis sp. nov. and description of Dictyobacteraceae fam. nov. within the order Ktedonobacterales isolated from Tengu-no-mugimeshi.</title>
        <authorList>
            <person name="Wang C.M."/>
            <person name="Zheng Y."/>
            <person name="Sakai Y."/>
            <person name="Toyoda A."/>
            <person name="Minakuchi Y."/>
            <person name="Abe K."/>
            <person name="Yokota A."/>
            <person name="Yabe S."/>
        </authorList>
    </citation>
    <scope>NUCLEOTIDE SEQUENCE [LARGE SCALE GENOMIC DNA]</scope>
    <source>
        <strain evidence="3">Uno16</strain>
    </source>
</reference>
<dbReference type="GO" id="GO:0097367">
    <property type="term" value="F:carbohydrate derivative binding"/>
    <property type="evidence" value="ECO:0007669"/>
    <property type="project" value="InterPro"/>
</dbReference>
<evidence type="ECO:0000313" key="3">
    <source>
        <dbReference type="Proteomes" id="UP000287171"/>
    </source>
</evidence>
<keyword evidence="2" id="KW-0413">Isomerase</keyword>
<protein>
    <submittedName>
        <fullName evidence="2">Phosphoheptose isomerase</fullName>
    </submittedName>
</protein>
<dbReference type="PROSITE" id="PS51464">
    <property type="entry name" value="SIS"/>
    <property type="match status" value="1"/>
</dbReference>
<evidence type="ECO:0000259" key="1">
    <source>
        <dbReference type="PROSITE" id="PS51464"/>
    </source>
</evidence>
<dbReference type="GO" id="GO:1901135">
    <property type="term" value="P:carbohydrate derivative metabolic process"/>
    <property type="evidence" value="ECO:0007669"/>
    <property type="project" value="InterPro"/>
</dbReference>
<accession>A0A402BGB3</accession>